<dbReference type="AlphaFoldDB" id="A0A6C0B3N9"/>
<sequence>MSKIIKNSKLITNKECPITHEPLIKIINSKNKNVIKLNCKHCFSYDAFIKTFIINNKNKNGYNKCPYCRSTIKNIPIIINKYLKD</sequence>
<name>A0A6C0B3N9_9ZZZZ</name>
<protein>
    <recommendedName>
        <fullName evidence="2">RING-type domain-containing protein</fullName>
    </recommendedName>
</protein>
<dbReference type="SUPFAM" id="SSF57850">
    <property type="entry name" value="RING/U-box"/>
    <property type="match status" value="1"/>
</dbReference>
<dbReference type="Gene3D" id="3.30.40.10">
    <property type="entry name" value="Zinc/RING finger domain, C3HC4 (zinc finger)"/>
    <property type="match status" value="1"/>
</dbReference>
<evidence type="ECO:0008006" key="2">
    <source>
        <dbReference type="Google" id="ProtNLM"/>
    </source>
</evidence>
<evidence type="ECO:0000313" key="1">
    <source>
        <dbReference type="EMBL" id="QHS86837.1"/>
    </source>
</evidence>
<proteinExistence type="predicted"/>
<accession>A0A6C0B3N9</accession>
<dbReference type="InterPro" id="IPR013083">
    <property type="entry name" value="Znf_RING/FYVE/PHD"/>
</dbReference>
<organism evidence="1">
    <name type="scientific">viral metagenome</name>
    <dbReference type="NCBI Taxonomy" id="1070528"/>
    <lineage>
        <taxon>unclassified sequences</taxon>
        <taxon>metagenomes</taxon>
        <taxon>organismal metagenomes</taxon>
    </lineage>
</organism>
<dbReference type="EMBL" id="MN739063">
    <property type="protein sequence ID" value="QHS86837.1"/>
    <property type="molecule type" value="Genomic_DNA"/>
</dbReference>
<reference evidence="1" key="1">
    <citation type="journal article" date="2020" name="Nature">
        <title>Giant virus diversity and host interactions through global metagenomics.</title>
        <authorList>
            <person name="Schulz F."/>
            <person name="Roux S."/>
            <person name="Paez-Espino D."/>
            <person name="Jungbluth S."/>
            <person name="Walsh D.A."/>
            <person name="Denef V.J."/>
            <person name="McMahon K.D."/>
            <person name="Konstantinidis K.T."/>
            <person name="Eloe-Fadrosh E.A."/>
            <person name="Kyrpides N.C."/>
            <person name="Woyke T."/>
        </authorList>
    </citation>
    <scope>NUCLEOTIDE SEQUENCE</scope>
    <source>
        <strain evidence="1">GVMAG-M-3300009422-16</strain>
    </source>
</reference>